<feature type="domain" description="Tyr recombinase" evidence="4">
    <location>
        <begin position="122"/>
        <end position="216"/>
    </location>
</feature>
<dbReference type="InterPro" id="IPR011010">
    <property type="entry name" value="DNA_brk_join_enz"/>
</dbReference>
<evidence type="ECO:0008006" key="8">
    <source>
        <dbReference type="Google" id="ProtNLM"/>
    </source>
</evidence>
<dbReference type="SUPFAM" id="SSF56349">
    <property type="entry name" value="DNA breaking-rejoining enzymes"/>
    <property type="match status" value="1"/>
</dbReference>
<dbReference type="InterPro" id="IPR002104">
    <property type="entry name" value="Integrase_catalytic"/>
</dbReference>
<evidence type="ECO:0000313" key="6">
    <source>
        <dbReference type="EMBL" id="PJF46869.1"/>
    </source>
</evidence>
<dbReference type="AlphaFoldDB" id="A0A2M8QAP9"/>
<dbReference type="EMBL" id="PGTN01000086">
    <property type="protein sequence ID" value="PJF46869.1"/>
    <property type="molecule type" value="Genomic_DNA"/>
</dbReference>
<dbReference type="GO" id="GO:0003677">
    <property type="term" value="F:DNA binding"/>
    <property type="evidence" value="ECO:0007669"/>
    <property type="project" value="UniProtKB-UniRule"/>
</dbReference>
<reference evidence="6 7" key="1">
    <citation type="submission" date="2017-11" db="EMBL/GenBank/DDBJ databases">
        <title>Evolution of Phototrophy in the Chloroflexi Phylum Driven by Horizontal Gene Transfer.</title>
        <authorList>
            <person name="Ward L.M."/>
            <person name="Hemp J."/>
            <person name="Shih P.M."/>
            <person name="Mcglynn S.E."/>
            <person name="Fischer W."/>
        </authorList>
    </citation>
    <scope>NUCLEOTIDE SEQUENCE [LARGE SCALE GENOMIC DNA]</scope>
    <source>
        <strain evidence="6">JP3_7</strain>
    </source>
</reference>
<organism evidence="6 7">
    <name type="scientific">Candidatus Thermofonsia Clade 3 bacterium</name>
    <dbReference type="NCBI Taxonomy" id="2364212"/>
    <lineage>
        <taxon>Bacteria</taxon>
        <taxon>Bacillati</taxon>
        <taxon>Chloroflexota</taxon>
        <taxon>Candidatus Thermofontia</taxon>
        <taxon>Candidatus Thermofonsia Clade 3</taxon>
    </lineage>
</organism>
<dbReference type="GO" id="GO:0015074">
    <property type="term" value="P:DNA integration"/>
    <property type="evidence" value="ECO:0007669"/>
    <property type="project" value="InterPro"/>
</dbReference>
<protein>
    <recommendedName>
        <fullName evidence="8">Integrase</fullName>
    </recommendedName>
</protein>
<evidence type="ECO:0000256" key="1">
    <source>
        <dbReference type="ARBA" id="ARBA00023125"/>
    </source>
</evidence>
<name>A0A2M8QAP9_9CHLR</name>
<proteinExistence type="predicted"/>
<dbReference type="GO" id="GO:0006310">
    <property type="term" value="P:DNA recombination"/>
    <property type="evidence" value="ECO:0007669"/>
    <property type="project" value="UniProtKB-KW"/>
</dbReference>
<dbReference type="SUPFAM" id="SSF47823">
    <property type="entry name" value="lambda integrase-like, N-terminal domain"/>
    <property type="match status" value="1"/>
</dbReference>
<sequence length="216" mass="23936">MTPDSPSPTTVSDALAEAFLAALHDASDNTRAAYKAGLSLAVEAKLELNEAILQRFSAFLAKRKFARATRRLYLSSLRRLLQWMDANDMLPAGFNRAKAEAKLRVSRGDVRAGYRHRAVDPDLPRIIAYYDAQLLPEADNQSNKRSKTKRLELLRDRAIMHTLYASAGRVSEVASLTRAQLADGRSSEALITGKGNKQRMLFLTPEAQAAIQAYCN</sequence>
<accession>A0A2M8QAP9</accession>
<dbReference type="PROSITE" id="PS51900">
    <property type="entry name" value="CB"/>
    <property type="match status" value="1"/>
</dbReference>
<dbReference type="InterPro" id="IPR044068">
    <property type="entry name" value="CB"/>
</dbReference>
<evidence type="ECO:0000259" key="5">
    <source>
        <dbReference type="PROSITE" id="PS51900"/>
    </source>
</evidence>
<feature type="domain" description="Core-binding (CB)" evidence="5">
    <location>
        <begin position="10"/>
        <end position="85"/>
    </location>
</feature>
<dbReference type="Gene3D" id="1.10.443.10">
    <property type="entry name" value="Intergrase catalytic core"/>
    <property type="match status" value="1"/>
</dbReference>
<feature type="non-terminal residue" evidence="6">
    <location>
        <position position="216"/>
    </location>
</feature>
<evidence type="ECO:0000256" key="2">
    <source>
        <dbReference type="ARBA" id="ARBA00023172"/>
    </source>
</evidence>
<keyword evidence="1 3" id="KW-0238">DNA-binding</keyword>
<dbReference type="InterPro" id="IPR013762">
    <property type="entry name" value="Integrase-like_cat_sf"/>
</dbReference>
<keyword evidence="2" id="KW-0233">DNA recombination</keyword>
<evidence type="ECO:0000259" key="4">
    <source>
        <dbReference type="PROSITE" id="PS51898"/>
    </source>
</evidence>
<evidence type="ECO:0000313" key="7">
    <source>
        <dbReference type="Proteomes" id="UP000230790"/>
    </source>
</evidence>
<dbReference type="PROSITE" id="PS51898">
    <property type="entry name" value="TYR_RECOMBINASE"/>
    <property type="match status" value="1"/>
</dbReference>
<dbReference type="Proteomes" id="UP000230790">
    <property type="component" value="Unassembled WGS sequence"/>
</dbReference>
<comment type="caution">
    <text evidence="6">The sequence shown here is derived from an EMBL/GenBank/DDBJ whole genome shotgun (WGS) entry which is preliminary data.</text>
</comment>
<evidence type="ECO:0000256" key="3">
    <source>
        <dbReference type="PROSITE-ProRule" id="PRU01248"/>
    </source>
</evidence>
<gene>
    <name evidence="6" type="ORF">CUN48_11630</name>
</gene>